<dbReference type="PROSITE" id="PS01043">
    <property type="entry name" value="TRANSPOSASE_IS30"/>
    <property type="match status" value="1"/>
</dbReference>
<evidence type="ECO:0000313" key="2">
    <source>
        <dbReference type="Proteomes" id="UP000326334"/>
    </source>
</evidence>
<dbReference type="Proteomes" id="UP000326334">
    <property type="component" value="Chromosome"/>
</dbReference>
<dbReference type="InterPro" id="IPR001598">
    <property type="entry name" value="Transposase_IS30_CS"/>
</dbReference>
<accession>A0ABX6C989</accession>
<dbReference type="RefSeq" id="WP_057907992.1">
    <property type="nucleotide sequence ID" value="NZ_CP045007.1"/>
</dbReference>
<reference evidence="1 2" key="1">
    <citation type="submission" date="2019-10" db="EMBL/GenBank/DDBJ databases">
        <title>Genome sequencing of Lactobacillus graminis.</title>
        <authorList>
            <person name="Kim K."/>
        </authorList>
    </citation>
    <scope>NUCLEOTIDE SEQUENCE [LARGE SCALE GENOMIC DNA]</scope>
    <source>
        <strain evidence="1 2">LG542</strain>
    </source>
</reference>
<dbReference type="PANTHER" id="PTHR10948">
    <property type="entry name" value="TRANSPOSASE"/>
    <property type="match status" value="1"/>
</dbReference>
<dbReference type="EMBL" id="CP045007">
    <property type="protein sequence ID" value="QFP80183.1"/>
    <property type="molecule type" value="Genomic_DNA"/>
</dbReference>
<sequence length="157" mass="18337">MRHGGLPINIIADKIHRSPATLSRELKRNNPIYSPSKAQRRYQNCKTSCGRKTNKKSSEPITRAITELLKVLPQNTVRLLVNLKQNFIFPIRTLRQRGTSENINGLIREYLPKAADIDPLDDDYLRELTEKLNKRPRKCLDWKTPYEIFFQKVSHLI</sequence>
<dbReference type="PANTHER" id="PTHR10948:SF23">
    <property type="entry name" value="TRANSPOSASE INSI FOR INSERTION SEQUENCE ELEMENT IS30A-RELATED"/>
    <property type="match status" value="1"/>
</dbReference>
<name>A0ABX6C989_9LACO</name>
<organism evidence="1 2">
    <name type="scientific">Latilactobacillus graminis</name>
    <dbReference type="NCBI Taxonomy" id="60519"/>
    <lineage>
        <taxon>Bacteria</taxon>
        <taxon>Bacillati</taxon>
        <taxon>Bacillota</taxon>
        <taxon>Bacilli</taxon>
        <taxon>Lactobacillales</taxon>
        <taxon>Lactobacillaceae</taxon>
        <taxon>Latilactobacillus</taxon>
    </lineage>
</organism>
<evidence type="ECO:0008006" key="3">
    <source>
        <dbReference type="Google" id="ProtNLM"/>
    </source>
</evidence>
<dbReference type="InterPro" id="IPR012337">
    <property type="entry name" value="RNaseH-like_sf"/>
</dbReference>
<dbReference type="InterPro" id="IPR051917">
    <property type="entry name" value="Transposase-Integrase"/>
</dbReference>
<evidence type="ECO:0000313" key="1">
    <source>
        <dbReference type="EMBL" id="QFP80183.1"/>
    </source>
</evidence>
<dbReference type="SUPFAM" id="SSF53098">
    <property type="entry name" value="Ribonuclease H-like"/>
    <property type="match status" value="1"/>
</dbReference>
<gene>
    <name evidence="1" type="ORF">LG542_08145</name>
</gene>
<keyword evidence="2" id="KW-1185">Reference proteome</keyword>
<protein>
    <recommendedName>
        <fullName evidence="3">IS30 family transposase</fullName>
    </recommendedName>
</protein>
<proteinExistence type="predicted"/>